<proteinExistence type="predicted"/>
<dbReference type="AlphaFoldDB" id="A0A8W8LA91"/>
<name>A0A8W8LA91_MAGGI</name>
<reference evidence="1" key="1">
    <citation type="submission" date="2022-08" db="UniProtKB">
        <authorList>
            <consortium name="EnsemblMetazoa"/>
        </authorList>
    </citation>
    <scope>IDENTIFICATION</scope>
    <source>
        <strain evidence="1">05x7-T-G4-1.051#20</strain>
    </source>
</reference>
<accession>A0A8W8LA91</accession>
<dbReference type="EnsemblMetazoa" id="G27244.1">
    <property type="protein sequence ID" value="G27244.1:cds"/>
    <property type="gene ID" value="G27244"/>
</dbReference>
<sequence>MSIGIERSRQDEARQLFQAIEDSNRRILQEFANLPDIIQRTVWRKDYFQYLLLERNIPVIAVIEYFSGGQNDRLLNLDISHRGLPVCQDTFQ</sequence>
<organism evidence="1 2">
    <name type="scientific">Magallana gigas</name>
    <name type="common">Pacific oyster</name>
    <name type="synonym">Crassostrea gigas</name>
    <dbReference type="NCBI Taxonomy" id="29159"/>
    <lineage>
        <taxon>Eukaryota</taxon>
        <taxon>Metazoa</taxon>
        <taxon>Spiralia</taxon>
        <taxon>Lophotrochozoa</taxon>
        <taxon>Mollusca</taxon>
        <taxon>Bivalvia</taxon>
        <taxon>Autobranchia</taxon>
        <taxon>Pteriomorphia</taxon>
        <taxon>Ostreida</taxon>
        <taxon>Ostreoidea</taxon>
        <taxon>Ostreidae</taxon>
        <taxon>Magallana</taxon>
    </lineage>
</organism>
<dbReference type="Proteomes" id="UP000005408">
    <property type="component" value="Unassembled WGS sequence"/>
</dbReference>
<evidence type="ECO:0000313" key="2">
    <source>
        <dbReference type="Proteomes" id="UP000005408"/>
    </source>
</evidence>
<protein>
    <submittedName>
        <fullName evidence="1">Uncharacterized protein</fullName>
    </submittedName>
</protein>
<keyword evidence="2" id="KW-1185">Reference proteome</keyword>
<evidence type="ECO:0000313" key="1">
    <source>
        <dbReference type="EnsemblMetazoa" id="G27244.1:cds"/>
    </source>
</evidence>